<dbReference type="Proteomes" id="UP001550628">
    <property type="component" value="Unassembled WGS sequence"/>
</dbReference>
<sequence>MCVSIDRATFRGTIVYVGRVDHPYHGVIHVLGYQNTVADLAGGPNAMLLHLPAGEIMTPDNFISVRHHGDVLQRMVDALDPPAANAPEDDDVIWMDSGPEVSIFEHDVYTVLLASSPQRIPEVLDRVPRRRRPALRSELFTFYAEHFPDHTIALCCFDNAEAEQAKPLMLWYKPADPDRFVAPALDSHTGGAPRPGDPVPVDHWILFGSDEAPPGWGRQVDYPADMSPRGLRSYLPDTVIGRYYGEGRMLPNGDFAIDHSDLFLDDPEDRIRRVRPDADCPPLPSPR</sequence>
<accession>A0ABV2WMP7</accession>
<organism evidence="1 2">
    <name type="scientific">Nocardia rhamnosiphila</name>
    <dbReference type="NCBI Taxonomy" id="426716"/>
    <lineage>
        <taxon>Bacteria</taxon>
        <taxon>Bacillati</taxon>
        <taxon>Actinomycetota</taxon>
        <taxon>Actinomycetes</taxon>
        <taxon>Mycobacteriales</taxon>
        <taxon>Nocardiaceae</taxon>
        <taxon>Nocardia</taxon>
    </lineage>
</organism>
<proteinExistence type="predicted"/>
<dbReference type="RefSeq" id="WP_030525839.1">
    <property type="nucleotide sequence ID" value="NZ_JBEYBD010000007.1"/>
</dbReference>
<dbReference type="EMBL" id="JBEYBF010000005">
    <property type="protein sequence ID" value="MEU1952154.1"/>
    <property type="molecule type" value="Genomic_DNA"/>
</dbReference>
<evidence type="ECO:0000313" key="1">
    <source>
        <dbReference type="EMBL" id="MEU1952154.1"/>
    </source>
</evidence>
<dbReference type="GeneID" id="96245936"/>
<reference evidence="1 2" key="1">
    <citation type="submission" date="2024-06" db="EMBL/GenBank/DDBJ databases">
        <title>The Natural Products Discovery Center: Release of the First 8490 Sequenced Strains for Exploring Actinobacteria Biosynthetic Diversity.</title>
        <authorList>
            <person name="Kalkreuter E."/>
            <person name="Kautsar S.A."/>
            <person name="Yang D."/>
            <person name="Bader C.D."/>
            <person name="Teijaro C.N."/>
            <person name="Fluegel L."/>
            <person name="Davis C.M."/>
            <person name="Simpson J.R."/>
            <person name="Lauterbach L."/>
            <person name="Steele A.D."/>
            <person name="Gui C."/>
            <person name="Meng S."/>
            <person name="Li G."/>
            <person name="Viehrig K."/>
            <person name="Ye F."/>
            <person name="Su P."/>
            <person name="Kiefer A.F."/>
            <person name="Nichols A."/>
            <person name="Cepeda A.J."/>
            <person name="Yan W."/>
            <person name="Fan B."/>
            <person name="Jiang Y."/>
            <person name="Adhikari A."/>
            <person name="Zheng C.-J."/>
            <person name="Schuster L."/>
            <person name="Cowan T.M."/>
            <person name="Smanski M.J."/>
            <person name="Chevrette M.G."/>
            <person name="De Carvalho L.P.S."/>
            <person name="Shen B."/>
        </authorList>
    </citation>
    <scope>NUCLEOTIDE SEQUENCE [LARGE SCALE GENOMIC DNA]</scope>
    <source>
        <strain evidence="1 2">NPDC019708</strain>
    </source>
</reference>
<protein>
    <submittedName>
        <fullName evidence="1">Uncharacterized protein</fullName>
    </submittedName>
</protein>
<evidence type="ECO:0000313" key="2">
    <source>
        <dbReference type="Proteomes" id="UP001550628"/>
    </source>
</evidence>
<name>A0ABV2WMP7_9NOCA</name>
<comment type="caution">
    <text evidence="1">The sequence shown here is derived from an EMBL/GenBank/DDBJ whole genome shotgun (WGS) entry which is preliminary data.</text>
</comment>
<keyword evidence="2" id="KW-1185">Reference proteome</keyword>
<gene>
    <name evidence="1" type="ORF">ABZ510_09845</name>
</gene>